<comment type="caution">
    <text evidence="1">The sequence shown here is derived from an EMBL/GenBank/DDBJ whole genome shotgun (WGS) entry which is preliminary data.</text>
</comment>
<dbReference type="Proteomes" id="UP000830395">
    <property type="component" value="Chromosome 13"/>
</dbReference>
<sequence>MPSPCTYGFSPGSLVSHRLTETCKARGFGESIQRSRSKGGSACFSCFLSLTLFKDSSLHLVQVNATMLVVLIGTVILHLLDLILLVISTSVNAWSKFQARTFNLWYDCITKNGGYHCTDASNSDWLQAVQGLMILATIFCLLSLILFIWQLFTLNKGGRFFFTAVFQILSSLFVMSGAIIYTVMGPGGQDEDYSFGFAFVLAWLAFPLTLISGLIYIVLRKKE</sequence>
<protein>
    <submittedName>
        <fullName evidence="1">Uncharacterized protein</fullName>
    </submittedName>
</protein>
<proteinExistence type="predicted"/>
<reference evidence="1" key="1">
    <citation type="submission" date="2020-02" db="EMBL/GenBank/DDBJ databases">
        <title>Genome sequencing of the panga catfish, Pangasius djambal.</title>
        <authorList>
            <person name="Wen M."/>
            <person name="Zahm M."/>
            <person name="Roques C."/>
            <person name="Cabau C."/>
            <person name="Klopp C."/>
            <person name="Donnadieu C."/>
            <person name="Jouanno E."/>
            <person name="Avarre J.-C."/>
            <person name="Campet M."/>
            <person name="Ha T."/>
            <person name="Dugue R."/>
            <person name="Lampietro C."/>
            <person name="Louis A."/>
            <person name="Herpin A."/>
            <person name="Echchiki A."/>
            <person name="Berthelot C."/>
            <person name="Parey E."/>
            <person name="Roest-Crollius H."/>
            <person name="Braasch I."/>
            <person name="Postlethwait J.H."/>
            <person name="Bobe J."/>
            <person name="Montfort J."/>
            <person name="Bouchez O."/>
            <person name="Begum T."/>
            <person name="Schartl M."/>
            <person name="Gustiano R."/>
            <person name="Guiguen Y."/>
        </authorList>
    </citation>
    <scope>NUCLEOTIDE SEQUENCE</scope>
    <source>
        <strain evidence="1">Pdj_M5554</strain>
    </source>
</reference>
<evidence type="ECO:0000313" key="2">
    <source>
        <dbReference type="Proteomes" id="UP000830395"/>
    </source>
</evidence>
<organism evidence="1 2">
    <name type="scientific">Pangasius djambal</name>
    <dbReference type="NCBI Taxonomy" id="1691987"/>
    <lineage>
        <taxon>Eukaryota</taxon>
        <taxon>Metazoa</taxon>
        <taxon>Chordata</taxon>
        <taxon>Craniata</taxon>
        <taxon>Vertebrata</taxon>
        <taxon>Euteleostomi</taxon>
        <taxon>Actinopterygii</taxon>
        <taxon>Neopterygii</taxon>
        <taxon>Teleostei</taxon>
        <taxon>Ostariophysi</taxon>
        <taxon>Siluriformes</taxon>
        <taxon>Pangasiidae</taxon>
        <taxon>Pangasius</taxon>
    </lineage>
</organism>
<name>A0ACC5YW98_9TELE</name>
<dbReference type="EMBL" id="CM040987">
    <property type="protein sequence ID" value="MCJ8739301.1"/>
    <property type="molecule type" value="Genomic_DNA"/>
</dbReference>
<keyword evidence="2" id="KW-1185">Reference proteome</keyword>
<gene>
    <name evidence="1" type="ORF">PDJAM_G00045690</name>
</gene>
<evidence type="ECO:0000313" key="1">
    <source>
        <dbReference type="EMBL" id="MCJ8739301.1"/>
    </source>
</evidence>
<accession>A0ACC5YW98</accession>